<organism evidence="1 2">
    <name type="scientific">Mesorhizobium delmotii</name>
    <dbReference type="NCBI Taxonomy" id="1631247"/>
    <lineage>
        <taxon>Bacteria</taxon>
        <taxon>Pseudomonadati</taxon>
        <taxon>Pseudomonadota</taxon>
        <taxon>Alphaproteobacteria</taxon>
        <taxon>Hyphomicrobiales</taxon>
        <taxon>Phyllobacteriaceae</taxon>
        <taxon>Mesorhizobium</taxon>
    </lineage>
</organism>
<evidence type="ECO:0000313" key="1">
    <source>
        <dbReference type="EMBL" id="SJM30759.1"/>
    </source>
</evidence>
<gene>
    <name evidence="1" type="ORF">BQ8482_170114</name>
</gene>
<dbReference type="EMBL" id="FUIG01000023">
    <property type="protein sequence ID" value="SJM30759.1"/>
    <property type="molecule type" value="Genomic_DNA"/>
</dbReference>
<name>A0A2P9AI00_9HYPH</name>
<dbReference type="Proteomes" id="UP000245698">
    <property type="component" value="Unassembled WGS sequence"/>
</dbReference>
<proteinExistence type="predicted"/>
<accession>A0A2P9AI00</accession>
<dbReference type="AlphaFoldDB" id="A0A2P9AI00"/>
<evidence type="ECO:0000313" key="2">
    <source>
        <dbReference type="Proteomes" id="UP000245698"/>
    </source>
</evidence>
<sequence length="57" mass="6427">MSRCWMDRGYEVKGALHTVERSLGLSLNPLPTPERLEVSASTCAEIEQACPRRQTDH</sequence>
<protein>
    <submittedName>
        <fullName evidence="1">Uncharacterized protein</fullName>
    </submittedName>
</protein>
<reference evidence="2" key="1">
    <citation type="submission" date="2016-12" db="EMBL/GenBank/DDBJ databases">
        <authorList>
            <person name="Brunel B."/>
        </authorList>
    </citation>
    <scope>NUCLEOTIDE SEQUENCE [LARGE SCALE GENOMIC DNA]</scope>
</reference>
<keyword evidence="2" id="KW-1185">Reference proteome</keyword>